<dbReference type="RefSeq" id="XP_056055877.1">
    <property type="nucleotide sequence ID" value="XM_056198984.1"/>
</dbReference>
<dbReference type="GeneID" id="80888143"/>
<dbReference type="GO" id="GO:0005739">
    <property type="term" value="C:mitochondrion"/>
    <property type="evidence" value="ECO:0007669"/>
    <property type="project" value="TreeGrafter"/>
</dbReference>
<proteinExistence type="inferred from homology"/>
<keyword evidence="4" id="KW-0808">Transferase</keyword>
<dbReference type="GO" id="GO:0008650">
    <property type="term" value="F:rRNA (uridine-2'-O-)-methyltransferase activity"/>
    <property type="evidence" value="ECO:0007669"/>
    <property type="project" value="TreeGrafter"/>
</dbReference>
<dbReference type="InterPro" id="IPR002877">
    <property type="entry name" value="RNA_MeTrfase_FtsJ_dom"/>
</dbReference>
<dbReference type="Gene3D" id="3.40.50.150">
    <property type="entry name" value="Vaccinia Virus protein VP39"/>
    <property type="match status" value="1"/>
</dbReference>
<dbReference type="SUPFAM" id="SSF53335">
    <property type="entry name" value="S-adenosyl-L-methionine-dependent methyltransferases"/>
    <property type="match status" value="1"/>
</dbReference>
<dbReference type="HAMAP" id="MF_01547">
    <property type="entry name" value="RNA_methyltr_E"/>
    <property type="match status" value="1"/>
</dbReference>
<evidence type="ECO:0000256" key="8">
    <source>
        <dbReference type="SAM" id="MobiDB-lite"/>
    </source>
</evidence>
<sequence length="280" mass="31264">MNPPHCLTLYTTGLRRPSLWKRCTVTSLRFSSSNSRWKQRQGKDAYAREAKVQGLKSRAAFKLLEMDAKYHLFKPGGVVVDLGYAPGSWSQVALDRTRPRGKIIGIDLIPAEPPKGVATFQGDFLSPDVQKMVKDFISQSSQTPPKRQGVKTTTESSSTMELGQSSYIDVGPPVAGAQYNEAQVVDIVLSDMLMNTSGVVFRDHAGSMDLCDAALHFAEETLKTGGHFVCKFYQGSEDKLLEQRLKRMFSKVHREKPESSRNESKEAFFVALRRRAIARD</sequence>
<evidence type="ECO:0000313" key="10">
    <source>
        <dbReference type="EMBL" id="KAJ4155753.1"/>
    </source>
</evidence>
<name>A0A9W8QIF9_AKAMU</name>
<reference evidence="10" key="1">
    <citation type="journal article" date="2023" name="Access Microbiol">
        <title>De-novo genome assembly for Akanthomyces muscarius, a biocontrol agent of insect agricultural pests.</title>
        <authorList>
            <person name="Erdos Z."/>
            <person name="Studholme D.J."/>
            <person name="Raymond B."/>
            <person name="Sharma M."/>
        </authorList>
    </citation>
    <scope>NUCLEOTIDE SEQUENCE</scope>
    <source>
        <strain evidence="10">Ve6</strain>
    </source>
</reference>
<dbReference type="Proteomes" id="UP001144673">
    <property type="component" value="Chromosome 6"/>
</dbReference>
<evidence type="ECO:0000259" key="9">
    <source>
        <dbReference type="Pfam" id="PF01728"/>
    </source>
</evidence>
<dbReference type="InterPro" id="IPR015507">
    <property type="entry name" value="rRNA-MeTfrase_E"/>
</dbReference>
<dbReference type="EMBL" id="JAJHUN010000007">
    <property type="protein sequence ID" value="KAJ4155753.1"/>
    <property type="molecule type" value="Genomic_DNA"/>
</dbReference>
<evidence type="ECO:0000256" key="6">
    <source>
        <dbReference type="ARBA" id="ARBA00041184"/>
    </source>
</evidence>
<comment type="caution">
    <text evidence="10">The sequence shown here is derived from an EMBL/GenBank/DDBJ whole genome shotgun (WGS) entry which is preliminary data.</text>
</comment>
<comment type="similarity">
    <text evidence="1">Belongs to the class I-like SAM-binding methyltransferase superfamily. RNA methyltransferase RlmE family.</text>
</comment>
<keyword evidence="3" id="KW-0489">Methyltransferase</keyword>
<dbReference type="PIRSF" id="PIRSF005461">
    <property type="entry name" value="23S_rRNA_mtase"/>
    <property type="match status" value="1"/>
</dbReference>
<gene>
    <name evidence="10" type="ORF">LMH87_000984</name>
</gene>
<evidence type="ECO:0000256" key="4">
    <source>
        <dbReference type="ARBA" id="ARBA00022679"/>
    </source>
</evidence>
<protein>
    <recommendedName>
        <fullName evidence="6">rRNA methyltransferase 2, mitochondrial</fullName>
    </recommendedName>
</protein>
<evidence type="ECO:0000256" key="5">
    <source>
        <dbReference type="ARBA" id="ARBA00022691"/>
    </source>
</evidence>
<keyword evidence="5 7" id="KW-0949">S-adenosyl-L-methionine</keyword>
<dbReference type="PANTHER" id="PTHR10920:SF18">
    <property type="entry name" value="RRNA METHYLTRANSFERASE 2, MITOCHONDRIAL"/>
    <property type="match status" value="1"/>
</dbReference>
<evidence type="ECO:0000256" key="7">
    <source>
        <dbReference type="PIRSR" id="PIRSR005461-1"/>
    </source>
</evidence>
<dbReference type="KEGG" id="amus:LMH87_000984"/>
<feature type="region of interest" description="Disordered" evidence="8">
    <location>
        <begin position="137"/>
        <end position="164"/>
    </location>
</feature>
<evidence type="ECO:0000256" key="3">
    <source>
        <dbReference type="ARBA" id="ARBA00022603"/>
    </source>
</evidence>
<dbReference type="InterPro" id="IPR029063">
    <property type="entry name" value="SAM-dependent_MTases_sf"/>
</dbReference>
<dbReference type="InterPro" id="IPR050082">
    <property type="entry name" value="RNA_methyltr_RlmE"/>
</dbReference>
<feature type="domain" description="Ribosomal RNA methyltransferase FtsJ" evidence="9">
    <location>
        <begin position="56"/>
        <end position="274"/>
    </location>
</feature>
<feature type="active site" description="Proton acceptor" evidence="7">
    <location>
        <position position="231"/>
    </location>
</feature>
<evidence type="ECO:0000256" key="2">
    <source>
        <dbReference type="ARBA" id="ARBA00022552"/>
    </source>
</evidence>
<evidence type="ECO:0000313" key="11">
    <source>
        <dbReference type="Proteomes" id="UP001144673"/>
    </source>
</evidence>
<evidence type="ECO:0000256" key="1">
    <source>
        <dbReference type="ARBA" id="ARBA00009258"/>
    </source>
</evidence>
<keyword evidence="11" id="KW-1185">Reference proteome</keyword>
<organism evidence="10 11">
    <name type="scientific">Akanthomyces muscarius</name>
    <name type="common">Entomopathogenic fungus</name>
    <name type="synonym">Lecanicillium muscarium</name>
    <dbReference type="NCBI Taxonomy" id="2231603"/>
    <lineage>
        <taxon>Eukaryota</taxon>
        <taxon>Fungi</taxon>
        <taxon>Dikarya</taxon>
        <taxon>Ascomycota</taxon>
        <taxon>Pezizomycotina</taxon>
        <taxon>Sordariomycetes</taxon>
        <taxon>Hypocreomycetidae</taxon>
        <taxon>Hypocreales</taxon>
        <taxon>Cordycipitaceae</taxon>
        <taxon>Akanthomyces</taxon>
    </lineage>
</organism>
<dbReference type="AlphaFoldDB" id="A0A9W8QIF9"/>
<dbReference type="PANTHER" id="PTHR10920">
    <property type="entry name" value="RIBOSOMAL RNA METHYLTRANSFERASE"/>
    <property type="match status" value="1"/>
</dbReference>
<keyword evidence="2" id="KW-0698">rRNA processing</keyword>
<accession>A0A9W8QIF9</accession>
<dbReference type="Pfam" id="PF01728">
    <property type="entry name" value="FtsJ"/>
    <property type="match status" value="1"/>
</dbReference>